<sequence length="146" mass="16660">MKTRIPFSENGTTPFQKLIGHNPEVLFQWNALGDVFYSKLSLDQGLIEQVRRALAFENGCEYCMALAGKPDFNPEDEKIKMAVAFAEMFAMDHKSILDTHFQHLKNYFSDIQISELCAFISFITASHKIGHIFNLTRDFQTSNSSD</sequence>
<dbReference type="Gene3D" id="1.20.1290.10">
    <property type="entry name" value="AhpD-like"/>
    <property type="match status" value="2"/>
</dbReference>
<name>A0ABS9V4I2_9BACT</name>
<organism evidence="1 2">
    <name type="scientific">Belliella filtrata</name>
    <dbReference type="NCBI Taxonomy" id="2923435"/>
    <lineage>
        <taxon>Bacteria</taxon>
        <taxon>Pseudomonadati</taxon>
        <taxon>Bacteroidota</taxon>
        <taxon>Cytophagia</taxon>
        <taxon>Cytophagales</taxon>
        <taxon>Cyclobacteriaceae</taxon>
        <taxon>Belliella</taxon>
    </lineage>
</organism>
<keyword evidence="2" id="KW-1185">Reference proteome</keyword>
<dbReference type="EMBL" id="JAKZGP010000070">
    <property type="protein sequence ID" value="MCH7411320.1"/>
    <property type="molecule type" value="Genomic_DNA"/>
</dbReference>
<dbReference type="InterPro" id="IPR029032">
    <property type="entry name" value="AhpD-like"/>
</dbReference>
<dbReference type="Proteomes" id="UP001165489">
    <property type="component" value="Unassembled WGS sequence"/>
</dbReference>
<gene>
    <name evidence="1" type="ORF">MM239_18135</name>
</gene>
<dbReference type="SUPFAM" id="SSF69118">
    <property type="entry name" value="AhpD-like"/>
    <property type="match status" value="1"/>
</dbReference>
<evidence type="ECO:0008006" key="3">
    <source>
        <dbReference type="Google" id="ProtNLM"/>
    </source>
</evidence>
<accession>A0ABS9V4I2</accession>
<reference evidence="1" key="1">
    <citation type="submission" date="2022-03" db="EMBL/GenBank/DDBJ databases">
        <title>De novo assembled genomes of Belliella spp. (Cyclobacteriaceae) strains.</title>
        <authorList>
            <person name="Szabo A."/>
            <person name="Korponai K."/>
            <person name="Felfoldi T."/>
        </authorList>
    </citation>
    <scope>NUCLEOTIDE SEQUENCE</scope>
    <source>
        <strain evidence="1">DSM 111904</strain>
    </source>
</reference>
<evidence type="ECO:0000313" key="1">
    <source>
        <dbReference type="EMBL" id="MCH7411320.1"/>
    </source>
</evidence>
<proteinExistence type="predicted"/>
<dbReference type="RefSeq" id="WP_241349682.1">
    <property type="nucleotide sequence ID" value="NZ_JAKZGP010000070.1"/>
</dbReference>
<comment type="caution">
    <text evidence="1">The sequence shown here is derived from an EMBL/GenBank/DDBJ whole genome shotgun (WGS) entry which is preliminary data.</text>
</comment>
<protein>
    <recommendedName>
        <fullName evidence="3">Alkylhydroperoxidase family enzyme, contains CxxC motif</fullName>
    </recommendedName>
</protein>
<evidence type="ECO:0000313" key="2">
    <source>
        <dbReference type="Proteomes" id="UP001165489"/>
    </source>
</evidence>